<feature type="region of interest" description="Disordered" evidence="1">
    <location>
        <begin position="35"/>
        <end position="55"/>
    </location>
</feature>
<feature type="domain" description="Cupin type-1" evidence="3">
    <location>
        <begin position="300"/>
        <end position="449"/>
    </location>
</feature>
<dbReference type="AlphaFoldDB" id="A0A8B9A2I7"/>
<dbReference type="GeneID" id="103706316"/>
<evidence type="ECO:0000256" key="1">
    <source>
        <dbReference type="SAM" id="MobiDB-lite"/>
    </source>
</evidence>
<keyword evidence="4" id="KW-1185">Reference proteome</keyword>
<evidence type="ECO:0000313" key="5">
    <source>
        <dbReference type="RefSeq" id="XP_038980830.1"/>
    </source>
</evidence>
<accession>A0A8B9A2I7</accession>
<dbReference type="OrthoDB" id="2019862at2759"/>
<dbReference type="CDD" id="cd02245">
    <property type="entry name" value="cupin_7S_vicilin-like_C"/>
    <property type="match status" value="1"/>
</dbReference>
<dbReference type="InterPro" id="IPR014710">
    <property type="entry name" value="RmlC-like_jellyroll"/>
</dbReference>
<gene>
    <name evidence="5" type="primary">LOC103706316</name>
</gene>
<feature type="signal peptide" evidence="2">
    <location>
        <begin position="1"/>
        <end position="29"/>
    </location>
</feature>
<dbReference type="InterPro" id="IPR011051">
    <property type="entry name" value="RmlC_Cupin_sf"/>
</dbReference>
<reference evidence="5" key="2">
    <citation type="submission" date="2025-08" db="UniProtKB">
        <authorList>
            <consortium name="RefSeq"/>
        </authorList>
    </citation>
    <scope>IDENTIFICATION</scope>
    <source>
        <tissue evidence="5">Young leaves</tissue>
    </source>
</reference>
<dbReference type="KEGG" id="pda:103706316"/>
<dbReference type="CDD" id="cd02244">
    <property type="entry name" value="cupin_7S_vicilin-like_N"/>
    <property type="match status" value="1"/>
</dbReference>
<organism evidence="4 5">
    <name type="scientific">Phoenix dactylifera</name>
    <name type="common">Date palm</name>
    <dbReference type="NCBI Taxonomy" id="42345"/>
    <lineage>
        <taxon>Eukaryota</taxon>
        <taxon>Viridiplantae</taxon>
        <taxon>Streptophyta</taxon>
        <taxon>Embryophyta</taxon>
        <taxon>Tracheophyta</taxon>
        <taxon>Spermatophyta</taxon>
        <taxon>Magnoliopsida</taxon>
        <taxon>Liliopsida</taxon>
        <taxon>Arecaceae</taxon>
        <taxon>Coryphoideae</taxon>
        <taxon>Phoeniceae</taxon>
        <taxon>Phoenix</taxon>
    </lineage>
</organism>
<dbReference type="Proteomes" id="UP000228380">
    <property type="component" value="Chromosome 3"/>
</dbReference>
<dbReference type="InterPro" id="IPR006045">
    <property type="entry name" value="Cupin_1"/>
</dbReference>
<name>A0A8B9A2I7_PHODC</name>
<dbReference type="PANTHER" id="PTHR31189:SF2">
    <property type="entry name" value="RMLC-LIKE CUPINS SUPERFAMILY PROTEIN"/>
    <property type="match status" value="1"/>
</dbReference>
<feature type="chain" id="PRO_5033990644" evidence="2">
    <location>
        <begin position="30"/>
        <end position="491"/>
    </location>
</feature>
<evidence type="ECO:0000313" key="4">
    <source>
        <dbReference type="Proteomes" id="UP000228380"/>
    </source>
</evidence>
<dbReference type="Gene3D" id="2.60.120.10">
    <property type="entry name" value="Jelly Rolls"/>
    <property type="match status" value="2"/>
</dbReference>
<reference evidence="4" key="1">
    <citation type="journal article" date="2019" name="Nat. Commun.">
        <title>Genome-wide association mapping of date palm fruit traits.</title>
        <authorList>
            <person name="Hazzouri K.M."/>
            <person name="Gros-Balthazard M."/>
            <person name="Flowers J.M."/>
            <person name="Copetti D."/>
            <person name="Lemansour A."/>
            <person name="Lebrun M."/>
            <person name="Masmoudi K."/>
            <person name="Ferrand S."/>
            <person name="Dhar M.I."/>
            <person name="Fresquez Z.A."/>
            <person name="Rosas U."/>
            <person name="Zhang J."/>
            <person name="Talag J."/>
            <person name="Lee S."/>
            <person name="Kudrna D."/>
            <person name="Powell R.F."/>
            <person name="Leitch I.J."/>
            <person name="Krueger R.R."/>
            <person name="Wing R.A."/>
            <person name="Amiri K.M.A."/>
            <person name="Purugganan M.D."/>
        </authorList>
    </citation>
    <scope>NUCLEOTIDE SEQUENCE [LARGE SCALE GENOMIC DNA]</scope>
    <source>
        <strain evidence="4">cv. Khalas</strain>
    </source>
</reference>
<dbReference type="SUPFAM" id="SSF51182">
    <property type="entry name" value="RmlC-like cupins"/>
    <property type="match status" value="1"/>
</dbReference>
<keyword evidence="2" id="KW-0732">Signal</keyword>
<dbReference type="RefSeq" id="XP_038980830.1">
    <property type="nucleotide sequence ID" value="XM_039124902.1"/>
</dbReference>
<evidence type="ECO:0000259" key="3">
    <source>
        <dbReference type="SMART" id="SM00835"/>
    </source>
</evidence>
<dbReference type="Pfam" id="PF00190">
    <property type="entry name" value="Cupin_1"/>
    <property type="match status" value="2"/>
</dbReference>
<dbReference type="PANTHER" id="PTHR31189">
    <property type="entry name" value="OS03G0336100 PROTEIN-RELATED"/>
    <property type="match status" value="1"/>
</dbReference>
<sequence length="491" mass="54183">MVSTMGARAASAILALLLLSSWSLMAVMAYQGRSGMEGRGKRDEEEAPGSPEGRGLFILSRSKKVLKTDSGEVRLVMGYRYRGNPSPMHIGFITMEPNTLYIPQYIDASLILFVRTGEAKVGYIHKNKLVEKRLKSGHINAIPAGSSFYVVNSGKSERLHIICSIDTLESIEYGAFPQSFYIGGGVLPRSVLSGFDASTLSAALNVSSDQLEMIMKSQRGGPIIRLNSEAADQPDYLSSIKKLQERMTQEEEIDSDDDDEAKQEELDDLWTWRCLLNSLLGKGDCRVQRKRGLVHSPESYNLYDTKPSYQNDYGYSIAIDKHDYSALRHSNLGVYLVNLEAGAMLSPHVNPTATEYGIVLRGSGTIQVAFPNGTAAMNAEVSEGDVFWIPRYFPFCQIASNGAPLEFFGFTTSARKNRPQFLVGASSLLHSMRGPELAAAFGVSEEQLERLVKAQREAVILPTSPHRGMEENGKEKRKADQVLVMKRGLFA</sequence>
<protein>
    <submittedName>
        <fullName evidence="5">Vicilin-like seed storage protein At2g28490</fullName>
    </submittedName>
</protein>
<dbReference type="SMART" id="SM00835">
    <property type="entry name" value="Cupin_1"/>
    <property type="match status" value="2"/>
</dbReference>
<dbReference type="InterPro" id="IPR050253">
    <property type="entry name" value="Seed_Storage-Functional"/>
</dbReference>
<feature type="domain" description="Cupin type-1" evidence="3">
    <location>
        <begin position="57"/>
        <end position="212"/>
    </location>
</feature>
<evidence type="ECO:0000256" key="2">
    <source>
        <dbReference type="SAM" id="SignalP"/>
    </source>
</evidence>
<proteinExistence type="predicted"/>